<reference evidence="2 3" key="1">
    <citation type="journal article" date="2018" name="Sci. Rep.">
        <title>Characterisation of pathogen-specific regions and novel effector candidates in Fusarium oxysporum f. sp. cepae.</title>
        <authorList>
            <person name="Armitage A.D."/>
            <person name="Taylor A."/>
            <person name="Sobczyk M.K."/>
            <person name="Baxter L."/>
            <person name="Greenfield B.P."/>
            <person name="Bates H.J."/>
            <person name="Wilson F."/>
            <person name="Jackson A.C."/>
            <person name="Ott S."/>
            <person name="Harrison R.J."/>
            <person name="Clarkson J.P."/>
        </authorList>
    </citation>
    <scope>NUCLEOTIDE SEQUENCE [LARGE SCALE GENOMIC DNA]</scope>
    <source>
        <strain evidence="2 3">Fo_A28</strain>
    </source>
</reference>
<evidence type="ECO:0000256" key="1">
    <source>
        <dbReference type="SAM" id="SignalP"/>
    </source>
</evidence>
<keyword evidence="1" id="KW-0732">Signal</keyword>
<dbReference type="VEuPathDB" id="FungiDB:FOMG_14597"/>
<dbReference type="VEuPathDB" id="FungiDB:FOXG_09605"/>
<proteinExistence type="predicted"/>
<protein>
    <recommendedName>
        <fullName evidence="4">Secreted protein</fullName>
    </recommendedName>
</protein>
<evidence type="ECO:0008006" key="4">
    <source>
        <dbReference type="Google" id="ProtNLM"/>
    </source>
</evidence>
<feature type="signal peptide" evidence="1">
    <location>
        <begin position="1"/>
        <end position="19"/>
    </location>
</feature>
<dbReference type="VEuPathDB" id="FungiDB:HZS61_005777"/>
<name>A0A420RGH9_FUSOX</name>
<dbReference type="VEuPathDB" id="FungiDB:FOC4_g10005772"/>
<dbReference type="VEuPathDB" id="FungiDB:FOC1_g10006603"/>
<evidence type="ECO:0000313" key="2">
    <source>
        <dbReference type="EMBL" id="RKL16134.1"/>
    </source>
</evidence>
<comment type="caution">
    <text evidence="2">The sequence shown here is derived from an EMBL/GenBank/DDBJ whole genome shotgun (WGS) entry which is preliminary data.</text>
</comment>
<evidence type="ECO:0000313" key="3">
    <source>
        <dbReference type="Proteomes" id="UP000285860"/>
    </source>
</evidence>
<dbReference type="Proteomes" id="UP000285860">
    <property type="component" value="Unassembled WGS sequence"/>
</dbReference>
<gene>
    <name evidence="2" type="ORF">BFJ68_g5385</name>
</gene>
<accession>A0A420RGH9</accession>
<organism evidence="2 3">
    <name type="scientific">Fusarium oxysporum</name>
    <name type="common">Fusarium vascular wilt</name>
    <dbReference type="NCBI Taxonomy" id="5507"/>
    <lineage>
        <taxon>Eukaryota</taxon>
        <taxon>Fungi</taxon>
        <taxon>Dikarya</taxon>
        <taxon>Ascomycota</taxon>
        <taxon>Pezizomycotina</taxon>
        <taxon>Sordariomycetes</taxon>
        <taxon>Hypocreomycetidae</taxon>
        <taxon>Hypocreales</taxon>
        <taxon>Nectriaceae</taxon>
        <taxon>Fusarium</taxon>
        <taxon>Fusarium oxysporum species complex</taxon>
    </lineage>
</organism>
<dbReference type="EMBL" id="MRCY01000019">
    <property type="protein sequence ID" value="RKL16134.1"/>
    <property type="molecule type" value="Genomic_DNA"/>
</dbReference>
<dbReference type="VEuPathDB" id="FungiDB:FOZG_15609"/>
<sequence>MRLLIASIVTLAVTSQVTALYVTFYDNTERCEVDGETEYQILEYDQFYCNTFGASMDGVDCVHFVEGGRNRKDCKGLFKAQSAKPKLNINSYCKFYPYADCREFGIDKESRQCATTMEMCLTNGEKSDYIASFRCQVERWSKLDCCWVIAYYAAAHLIILTNTKPHGSRFAWGSVNNI</sequence>
<dbReference type="VEuPathDB" id="FungiDB:FOIG_10432"/>
<feature type="chain" id="PRO_5019519613" description="Secreted protein" evidence="1">
    <location>
        <begin position="20"/>
        <end position="178"/>
    </location>
</feature>
<dbReference type="AlphaFoldDB" id="A0A420RGH9"/>